<dbReference type="RefSeq" id="WP_270055596.1">
    <property type="nucleotide sequence ID" value="NZ_CP115149.1"/>
</dbReference>
<dbReference type="EMBL" id="CP115149">
    <property type="protein sequence ID" value="WBL35068.1"/>
    <property type="molecule type" value="Genomic_DNA"/>
</dbReference>
<keyword evidence="3" id="KW-0472">Membrane</keyword>
<feature type="transmembrane region" description="Helical" evidence="3">
    <location>
        <begin position="6"/>
        <end position="28"/>
    </location>
</feature>
<evidence type="ECO:0000256" key="3">
    <source>
        <dbReference type="SAM" id="Phobius"/>
    </source>
</evidence>
<organism evidence="4 5">
    <name type="scientific">Tepidiforma flava</name>
    <dbReference type="NCBI Taxonomy" id="3004094"/>
    <lineage>
        <taxon>Bacteria</taxon>
        <taxon>Bacillati</taxon>
        <taxon>Chloroflexota</taxon>
        <taxon>Tepidiformia</taxon>
        <taxon>Tepidiformales</taxon>
        <taxon>Tepidiformaceae</taxon>
        <taxon>Tepidiforma</taxon>
    </lineage>
</organism>
<feature type="transmembrane region" description="Helical" evidence="3">
    <location>
        <begin position="40"/>
        <end position="59"/>
    </location>
</feature>
<dbReference type="PANTHER" id="PTHR34703:SF1">
    <property type="entry name" value="ANTIPORTER SUBUNIT MNHG2-RELATED"/>
    <property type="match status" value="1"/>
</dbReference>
<evidence type="ECO:0000313" key="4">
    <source>
        <dbReference type="EMBL" id="WBL35068.1"/>
    </source>
</evidence>
<comment type="similarity">
    <text evidence="1">Belongs to the CPA3 antiporters (TC 2.A.63) subunit G family.</text>
</comment>
<feature type="region of interest" description="Disordered" evidence="2">
    <location>
        <begin position="126"/>
        <end position="158"/>
    </location>
</feature>
<dbReference type="Proteomes" id="UP001212803">
    <property type="component" value="Chromosome"/>
</dbReference>
<accession>A0ABY7M515</accession>
<dbReference type="Pfam" id="PF03334">
    <property type="entry name" value="PhaG_MnhG_YufB"/>
    <property type="match status" value="1"/>
</dbReference>
<reference evidence="4 5" key="1">
    <citation type="journal article" date="2023" name="ISME J.">
        <title>Thermophilic Dehalococcoidia with unusual traits shed light on an unexpected past.</title>
        <authorList>
            <person name="Palmer M."/>
            <person name="Covington J.K."/>
            <person name="Zhou E.M."/>
            <person name="Thomas S.C."/>
            <person name="Habib N."/>
            <person name="Seymour C.O."/>
            <person name="Lai D."/>
            <person name="Johnston J."/>
            <person name="Hashimi A."/>
            <person name="Jiao J.Y."/>
            <person name="Muok A.R."/>
            <person name="Liu L."/>
            <person name="Xian W.D."/>
            <person name="Zhi X.Y."/>
            <person name="Li M.M."/>
            <person name="Silva L.P."/>
            <person name="Bowen B.P."/>
            <person name="Louie K."/>
            <person name="Briegel A."/>
            <person name="Pett-Ridge J."/>
            <person name="Weber P.K."/>
            <person name="Tocheva E.I."/>
            <person name="Woyke T."/>
            <person name="Northen T.R."/>
            <person name="Mayali X."/>
            <person name="Li W.J."/>
            <person name="Hedlund B.P."/>
        </authorList>
    </citation>
    <scope>NUCLEOTIDE SEQUENCE [LARGE SCALE GENOMIC DNA]</scope>
    <source>
        <strain evidence="4 5">YIM 72310</strain>
    </source>
</reference>
<gene>
    <name evidence="4" type="primary">mnhG</name>
    <name evidence="4" type="ORF">O0235_09745</name>
</gene>
<keyword evidence="5" id="KW-1185">Reference proteome</keyword>
<dbReference type="InterPro" id="IPR005133">
    <property type="entry name" value="PhaG_MnhG_YufB"/>
</dbReference>
<keyword evidence="3" id="KW-1133">Transmembrane helix</keyword>
<sequence length="158" mass="16546">MGDIIVAVLLVVGSSLMFVAALGILRMPDLFTRMQATTKAATLGVGLLLAAAAVEFGNLAVTTRVIAAAVFIAMTAPVAAHLLGRAAYFLGVPLWEGSVRDELRGRYNERAHALASLEEELGEERLAPGRATRRGIVSDDFSERPKPGDSAGAPEGTS</sequence>
<evidence type="ECO:0000256" key="2">
    <source>
        <dbReference type="SAM" id="MobiDB-lite"/>
    </source>
</evidence>
<name>A0ABY7M515_9CHLR</name>
<dbReference type="NCBIfam" id="NF009314">
    <property type="entry name" value="PRK12674.1-2"/>
    <property type="match status" value="1"/>
</dbReference>
<dbReference type="NCBIfam" id="TIGR01300">
    <property type="entry name" value="CPA3_mnhG_phaG"/>
    <property type="match status" value="1"/>
</dbReference>
<evidence type="ECO:0000256" key="1">
    <source>
        <dbReference type="ARBA" id="ARBA00008404"/>
    </source>
</evidence>
<keyword evidence="3" id="KW-0812">Transmembrane</keyword>
<proteinExistence type="inferred from homology"/>
<protein>
    <submittedName>
        <fullName evidence="4">Monovalent cation/H(+) antiporter subunit G</fullName>
    </submittedName>
</protein>
<feature type="transmembrane region" description="Helical" evidence="3">
    <location>
        <begin position="65"/>
        <end position="84"/>
    </location>
</feature>
<evidence type="ECO:0000313" key="5">
    <source>
        <dbReference type="Proteomes" id="UP001212803"/>
    </source>
</evidence>
<dbReference type="PANTHER" id="PTHR34703">
    <property type="entry name" value="ANTIPORTER SUBUNIT MNHG2-RELATED"/>
    <property type="match status" value="1"/>
</dbReference>